<comment type="caution">
    <text evidence="1">The sequence shown here is derived from an EMBL/GenBank/DDBJ whole genome shotgun (WGS) entry which is preliminary data.</text>
</comment>
<proteinExistence type="predicted"/>
<evidence type="ECO:0000313" key="2">
    <source>
        <dbReference type="Proteomes" id="UP000220768"/>
    </source>
</evidence>
<gene>
    <name evidence="1" type="ORF">CO666_09300</name>
</gene>
<dbReference type="Proteomes" id="UP000220768">
    <property type="component" value="Unassembled WGS sequence"/>
</dbReference>
<dbReference type="AlphaFoldDB" id="A0A2A6JEW8"/>
<dbReference type="RefSeq" id="WP_097611754.1">
    <property type="nucleotide sequence ID" value="NZ_NWSV01000004.1"/>
</dbReference>
<protein>
    <submittedName>
        <fullName evidence="1">Uncharacterized protein</fullName>
    </submittedName>
</protein>
<dbReference type="EMBL" id="NWSV01000004">
    <property type="protein sequence ID" value="PDT04906.1"/>
    <property type="molecule type" value="Genomic_DNA"/>
</dbReference>
<accession>A0A2A6JEW8</accession>
<sequence length="83" mass="8755">MAEAFFAACAAQLMWVIEKVPKLAAVAEAEKQLAGKGWLPVSLRTYGQGALPEASALPVDRYDHAGPDLPSGLLLWCCGVGDL</sequence>
<reference evidence="1 2" key="1">
    <citation type="submission" date="2017-09" db="EMBL/GenBank/DDBJ databases">
        <title>Comparative genomics of rhizobia isolated from Phaseolus vulgaris in China.</title>
        <authorList>
            <person name="Tong W."/>
        </authorList>
    </citation>
    <scope>NUCLEOTIDE SEQUENCE [LARGE SCALE GENOMIC DNA]</scope>
    <source>
        <strain evidence="1 2">C5</strain>
    </source>
</reference>
<keyword evidence="2" id="KW-1185">Reference proteome</keyword>
<evidence type="ECO:0000313" key="1">
    <source>
        <dbReference type="EMBL" id="PDT04906.1"/>
    </source>
</evidence>
<name>A0A2A6JEW8_9HYPH</name>
<organism evidence="1 2">
    <name type="scientific">Rhizobium chutanense</name>
    <dbReference type="NCBI Taxonomy" id="2035448"/>
    <lineage>
        <taxon>Bacteria</taxon>
        <taxon>Pseudomonadati</taxon>
        <taxon>Pseudomonadota</taxon>
        <taxon>Alphaproteobacteria</taxon>
        <taxon>Hyphomicrobiales</taxon>
        <taxon>Rhizobiaceae</taxon>
        <taxon>Rhizobium/Agrobacterium group</taxon>
        <taxon>Rhizobium</taxon>
    </lineage>
</organism>